<dbReference type="SUPFAM" id="SSF52058">
    <property type="entry name" value="L domain-like"/>
    <property type="match status" value="1"/>
</dbReference>
<evidence type="ECO:0000256" key="6">
    <source>
        <dbReference type="ARBA" id="ARBA00023069"/>
    </source>
</evidence>
<evidence type="ECO:0000256" key="5">
    <source>
        <dbReference type="ARBA" id="ARBA00022737"/>
    </source>
</evidence>
<organism evidence="10 11">
    <name type="scientific">Dufourea novaeangliae</name>
    <name type="common">Sweat bee</name>
    <dbReference type="NCBI Taxonomy" id="178035"/>
    <lineage>
        <taxon>Eukaryota</taxon>
        <taxon>Metazoa</taxon>
        <taxon>Ecdysozoa</taxon>
        <taxon>Arthropoda</taxon>
        <taxon>Hexapoda</taxon>
        <taxon>Insecta</taxon>
        <taxon>Pterygota</taxon>
        <taxon>Neoptera</taxon>
        <taxon>Endopterygota</taxon>
        <taxon>Hymenoptera</taxon>
        <taxon>Apocrita</taxon>
        <taxon>Aculeata</taxon>
        <taxon>Apoidea</taxon>
        <taxon>Anthophila</taxon>
        <taxon>Halictidae</taxon>
        <taxon>Rophitinae</taxon>
        <taxon>Dufourea</taxon>
    </lineage>
</organism>
<dbReference type="AlphaFoldDB" id="A0A154PM45"/>
<keyword evidence="7" id="KW-0966">Cell projection</keyword>
<comment type="subcellular location">
    <subcellularLocation>
        <location evidence="1">Cell projection</location>
        <location evidence="1">Cilium</location>
    </subcellularLocation>
    <subcellularLocation>
        <location evidence="2">Cytoplasm</location>
    </subcellularLocation>
</comment>
<dbReference type="InterPro" id="IPR008978">
    <property type="entry name" value="HSP20-like_chaperone"/>
</dbReference>
<evidence type="ECO:0000256" key="1">
    <source>
        <dbReference type="ARBA" id="ARBA00004138"/>
    </source>
</evidence>
<dbReference type="CDD" id="cd00298">
    <property type="entry name" value="ACD_sHsps_p23-like"/>
    <property type="match status" value="1"/>
</dbReference>
<dbReference type="PANTHER" id="PTHR18849:SF0">
    <property type="entry name" value="CILIA- AND FLAGELLA-ASSOCIATED PROTEIN 410-RELATED"/>
    <property type="match status" value="1"/>
</dbReference>
<evidence type="ECO:0000259" key="9">
    <source>
        <dbReference type="Pfam" id="PF23602"/>
    </source>
</evidence>
<dbReference type="EMBL" id="KQ434977">
    <property type="protein sequence ID" value="KZC12922.1"/>
    <property type="molecule type" value="Genomic_DNA"/>
</dbReference>
<dbReference type="Proteomes" id="UP000076502">
    <property type="component" value="Unassembled WGS sequence"/>
</dbReference>
<sequence length="423" mass="48534">MPRITLDLVRKRSEHNEGEIATLVEIALHQENIEKIELLDRACKDLKILLLQNNLIAKIENLSRLKRLEYLNLALNNIEAIENLEGLESLRKLDLTVNFIGDLRGIQKLRCNDSLEQLFLMGNPCADYDGYRAYTVATLTQLKELDGTPVERSERIKALQSYSTIEGEIIRSFGNYKTAREEEIVGHRASTAVEDAITTAYENENEEFWNRVSRHTPEERVMIAKRSLQREERQSGRQKETRIINEPKLFNSEGKACNANQPRIPFKLKDDEPGHVVLQVSVYKYLDTDYVDVNVQPDYIRVTIKGKILQLRLPCEVSVEGSKAKRDTTTGKLVVTMPRLNPLPILRKRNPDRNKEPIMRQRSSQSIRQYLEIGPPSDELDFSRIVDRNQHPARGVARAITECTRNGCNDRDDCDDSDVPALE</sequence>
<evidence type="ECO:0000256" key="3">
    <source>
        <dbReference type="ARBA" id="ARBA00022490"/>
    </source>
</evidence>
<dbReference type="Pfam" id="PF14580">
    <property type="entry name" value="LRR_9"/>
    <property type="match status" value="1"/>
</dbReference>
<keyword evidence="11" id="KW-1185">Reference proteome</keyword>
<dbReference type="GO" id="GO:0005929">
    <property type="term" value="C:cilium"/>
    <property type="evidence" value="ECO:0007669"/>
    <property type="project" value="UniProtKB-SubCell"/>
</dbReference>
<gene>
    <name evidence="10" type="ORF">WN55_04440</name>
</gene>
<reference evidence="10 11" key="1">
    <citation type="submission" date="2015-07" db="EMBL/GenBank/DDBJ databases">
        <title>The genome of Dufourea novaeangliae.</title>
        <authorList>
            <person name="Pan H."/>
            <person name="Kapheim K."/>
        </authorList>
    </citation>
    <scope>NUCLEOTIDE SEQUENCE [LARGE SCALE GENOMIC DNA]</scope>
    <source>
        <strain evidence="10">0120121106</strain>
        <tissue evidence="10">Whole body</tissue>
    </source>
</reference>
<keyword evidence="5" id="KW-0677">Repeat</keyword>
<dbReference type="Gene3D" id="3.80.10.10">
    <property type="entry name" value="Ribonuclease Inhibitor"/>
    <property type="match status" value="1"/>
</dbReference>
<dbReference type="InterPro" id="IPR056496">
    <property type="entry name" value="CS_DNAAF11_C"/>
</dbReference>
<evidence type="ECO:0000313" key="11">
    <source>
        <dbReference type="Proteomes" id="UP000076502"/>
    </source>
</evidence>
<dbReference type="PANTHER" id="PTHR18849">
    <property type="entry name" value="LEUCINE RICH REPEAT PROTEIN"/>
    <property type="match status" value="1"/>
</dbReference>
<keyword evidence="4" id="KW-0433">Leucine-rich repeat</keyword>
<dbReference type="STRING" id="178035.A0A154PM45"/>
<proteinExistence type="inferred from homology"/>
<dbReference type="GO" id="GO:0005737">
    <property type="term" value="C:cytoplasm"/>
    <property type="evidence" value="ECO:0007669"/>
    <property type="project" value="UniProtKB-SubCell"/>
</dbReference>
<accession>A0A154PM45</accession>
<dbReference type="PROSITE" id="PS51450">
    <property type="entry name" value="LRR"/>
    <property type="match status" value="3"/>
</dbReference>
<dbReference type="FunFam" id="3.80.10.10:FF:000052">
    <property type="entry name" value="Leucine rich repeat containing 6"/>
    <property type="match status" value="1"/>
</dbReference>
<feature type="domain" description="Dynein axonemal assembly factor 11-like CS" evidence="9">
    <location>
        <begin position="226"/>
        <end position="339"/>
    </location>
</feature>
<evidence type="ECO:0000313" key="10">
    <source>
        <dbReference type="EMBL" id="KZC12922.1"/>
    </source>
</evidence>
<dbReference type="Pfam" id="PF23602">
    <property type="entry name" value="CS_DNAAF11_C"/>
    <property type="match status" value="1"/>
</dbReference>
<name>A0A154PM45_DUFNO</name>
<keyword evidence="3" id="KW-0963">Cytoplasm</keyword>
<evidence type="ECO:0000256" key="4">
    <source>
        <dbReference type="ARBA" id="ARBA00022614"/>
    </source>
</evidence>
<dbReference type="InterPro" id="IPR032675">
    <property type="entry name" value="LRR_dom_sf"/>
</dbReference>
<evidence type="ECO:0000256" key="2">
    <source>
        <dbReference type="ARBA" id="ARBA00004496"/>
    </source>
</evidence>
<dbReference type="GO" id="GO:0036158">
    <property type="term" value="P:outer dynein arm assembly"/>
    <property type="evidence" value="ECO:0007669"/>
    <property type="project" value="TreeGrafter"/>
</dbReference>
<comment type="similarity">
    <text evidence="8">Belongs to the tilB family.</text>
</comment>
<protein>
    <submittedName>
        <fullName evidence="10">Protein TILB like protein</fullName>
    </submittedName>
</protein>
<dbReference type="SUPFAM" id="SSF49764">
    <property type="entry name" value="HSP20-like chaperones"/>
    <property type="match status" value="1"/>
</dbReference>
<dbReference type="InterPro" id="IPR001611">
    <property type="entry name" value="Leu-rich_rpt"/>
</dbReference>
<dbReference type="SMART" id="SM00365">
    <property type="entry name" value="LRR_SD22"/>
    <property type="match status" value="3"/>
</dbReference>
<evidence type="ECO:0000256" key="8">
    <source>
        <dbReference type="ARBA" id="ARBA00049982"/>
    </source>
</evidence>
<evidence type="ECO:0000256" key="7">
    <source>
        <dbReference type="ARBA" id="ARBA00023273"/>
    </source>
</evidence>
<keyword evidence="6" id="KW-0969">Cilium</keyword>